<dbReference type="eggNOG" id="ENOG50336AX">
    <property type="taxonomic scope" value="Bacteria"/>
</dbReference>
<reference evidence="1 2" key="1">
    <citation type="submission" date="2012-04" db="EMBL/GenBank/DDBJ databases">
        <title>The Genome Sequence of Bartonella koehlerae C-29.</title>
        <authorList>
            <consortium name="The Broad Institute Genome Sequencing Platform"/>
            <consortium name="The Broad Institute Genome Sequencing Center for Infectious Disease"/>
            <person name="Feldgarden M."/>
            <person name="Kirby J."/>
            <person name="Kosoy M."/>
            <person name="Birtles R."/>
            <person name="Probert W.S."/>
            <person name="Chiaraviglio L."/>
            <person name="Walker B."/>
            <person name="Young S.K."/>
            <person name="Zeng Q."/>
            <person name="Gargeya S."/>
            <person name="Fitzgerald M."/>
            <person name="Haas B."/>
            <person name="Abouelleil A."/>
            <person name="Alvarado L."/>
            <person name="Arachchi H.M."/>
            <person name="Berlin A.M."/>
            <person name="Chapman S.B."/>
            <person name="Goldberg J."/>
            <person name="Griggs A."/>
            <person name="Gujja S."/>
            <person name="Hansen M."/>
            <person name="Howarth C."/>
            <person name="Imamovic A."/>
            <person name="Larimer J."/>
            <person name="McCowen C."/>
            <person name="Montmayeur A."/>
            <person name="Murphy C."/>
            <person name="Neiman D."/>
            <person name="Pearson M."/>
            <person name="Priest M."/>
            <person name="Roberts A."/>
            <person name="Saif S."/>
            <person name="Shea T."/>
            <person name="Sisk P."/>
            <person name="Sykes S."/>
            <person name="Wortman J."/>
            <person name="Nusbaum C."/>
            <person name="Birren B."/>
        </authorList>
    </citation>
    <scope>NUCLEOTIDE SEQUENCE [LARGE SCALE GENOMIC DNA]</scope>
    <source>
        <strain evidence="1 2">C-29</strain>
    </source>
</reference>
<comment type="caution">
    <text evidence="1">The sequence shown here is derived from an EMBL/GenBank/DDBJ whole genome shotgun (WGS) entry which is preliminary data.</text>
</comment>
<name>A0A067WJ73_9HYPH</name>
<dbReference type="PATRIC" id="fig|1134510.3.peg.251"/>
<dbReference type="Gene3D" id="3.90.320.10">
    <property type="match status" value="1"/>
</dbReference>
<gene>
    <name evidence="1" type="ORF">O9A_00192</name>
</gene>
<protein>
    <submittedName>
        <fullName evidence="1">Uncharacterized protein</fullName>
    </submittedName>
</protein>
<dbReference type="InterPro" id="IPR011604">
    <property type="entry name" value="PDDEXK-like_dom_sf"/>
</dbReference>
<dbReference type="AlphaFoldDB" id="A0A067WJ73"/>
<dbReference type="SUPFAM" id="SSF52980">
    <property type="entry name" value="Restriction endonuclease-like"/>
    <property type="match status" value="1"/>
</dbReference>
<dbReference type="Proteomes" id="UP000027015">
    <property type="component" value="Unassembled WGS sequence"/>
</dbReference>
<dbReference type="HOGENOM" id="CLU_2153371_0_0_5"/>
<sequence>MMGLLVRTVKSSIRNQATYLRFFMDSNIKPEYSTQIQFQMACTGRKWCDFVSYDPHFTRQSSHLRMRIKRVHPNKKQNEKINKAVETFLAEIEEKVKQILVKAA</sequence>
<dbReference type="EMBL" id="AHPL01000003">
    <property type="protein sequence ID" value="KEC55967.1"/>
    <property type="molecule type" value="Genomic_DNA"/>
</dbReference>
<accession>A0A067WJ73</accession>
<evidence type="ECO:0000313" key="1">
    <source>
        <dbReference type="EMBL" id="KEC55967.1"/>
    </source>
</evidence>
<proteinExistence type="predicted"/>
<dbReference type="InterPro" id="IPR011335">
    <property type="entry name" value="Restrct_endonuc-II-like"/>
</dbReference>
<keyword evidence="2" id="KW-1185">Reference proteome</keyword>
<evidence type="ECO:0000313" key="2">
    <source>
        <dbReference type="Proteomes" id="UP000027015"/>
    </source>
</evidence>
<organism evidence="1 2">
    <name type="scientific">Bartonella koehlerae C-29</name>
    <dbReference type="NCBI Taxonomy" id="1134510"/>
    <lineage>
        <taxon>Bacteria</taxon>
        <taxon>Pseudomonadati</taxon>
        <taxon>Pseudomonadota</taxon>
        <taxon>Alphaproteobacteria</taxon>
        <taxon>Hyphomicrobiales</taxon>
        <taxon>Bartonellaceae</taxon>
        <taxon>Bartonella</taxon>
    </lineage>
</organism>